<accession>A0AAW0QSE9</accession>
<feature type="compositionally biased region" description="Acidic residues" evidence="1">
    <location>
        <begin position="1"/>
        <end position="19"/>
    </location>
</feature>
<reference evidence="2 3" key="1">
    <citation type="submission" date="2023-01" db="EMBL/GenBank/DDBJ databases">
        <title>Analysis of 21 Apiospora genomes using comparative genomics revels a genus with tremendous synthesis potential of carbohydrate active enzymes and secondary metabolites.</title>
        <authorList>
            <person name="Sorensen T."/>
        </authorList>
    </citation>
    <scope>NUCLEOTIDE SEQUENCE [LARGE SCALE GENOMIC DNA]</scope>
    <source>
        <strain evidence="2 3">CBS 117206</strain>
    </source>
</reference>
<evidence type="ECO:0000313" key="3">
    <source>
        <dbReference type="Proteomes" id="UP001392437"/>
    </source>
</evidence>
<comment type="caution">
    <text evidence="2">The sequence shown here is derived from an EMBL/GenBank/DDBJ whole genome shotgun (WGS) entry which is preliminary data.</text>
</comment>
<organism evidence="2 3">
    <name type="scientific">Apiospora kogelbergensis</name>
    <dbReference type="NCBI Taxonomy" id="1337665"/>
    <lineage>
        <taxon>Eukaryota</taxon>
        <taxon>Fungi</taxon>
        <taxon>Dikarya</taxon>
        <taxon>Ascomycota</taxon>
        <taxon>Pezizomycotina</taxon>
        <taxon>Sordariomycetes</taxon>
        <taxon>Xylariomycetidae</taxon>
        <taxon>Amphisphaeriales</taxon>
        <taxon>Apiosporaceae</taxon>
        <taxon>Apiospora</taxon>
    </lineage>
</organism>
<dbReference type="AlphaFoldDB" id="A0AAW0QSE9"/>
<evidence type="ECO:0000256" key="1">
    <source>
        <dbReference type="SAM" id="MobiDB-lite"/>
    </source>
</evidence>
<feature type="region of interest" description="Disordered" evidence="1">
    <location>
        <begin position="1"/>
        <end position="27"/>
    </location>
</feature>
<dbReference type="Proteomes" id="UP001392437">
    <property type="component" value="Unassembled WGS sequence"/>
</dbReference>
<keyword evidence="3" id="KW-1185">Reference proteome</keyword>
<evidence type="ECO:0008006" key="4">
    <source>
        <dbReference type="Google" id="ProtNLM"/>
    </source>
</evidence>
<dbReference type="EMBL" id="JAQQWP010000008">
    <property type="protein sequence ID" value="KAK8106724.1"/>
    <property type="molecule type" value="Genomic_DNA"/>
</dbReference>
<proteinExistence type="predicted"/>
<feature type="region of interest" description="Disordered" evidence="1">
    <location>
        <begin position="47"/>
        <end position="67"/>
    </location>
</feature>
<gene>
    <name evidence="2" type="ORF">PG999_010083</name>
</gene>
<name>A0AAW0QSE9_9PEZI</name>
<protein>
    <recommendedName>
        <fullName evidence="4">DnaJ domain-containing protein</fullName>
    </recommendedName>
</protein>
<evidence type="ECO:0000313" key="2">
    <source>
        <dbReference type="EMBL" id="KAK8106724.1"/>
    </source>
</evidence>
<sequence length="134" mass="15083">MEGNLDDVMDIDSDDDNGNEDAKQGNPVLARIQQEFDSKNSNFYTLFDLAPPKGSEEPLDTDSQSHVQKREVEYLAAVNGSDVQNKEEWVRFIKAATATLSQPDAKREYDEERVRQNAAEMEGLNADEMVGVRE</sequence>